<dbReference type="Proteomes" id="UP000651112">
    <property type="component" value="Unassembled WGS sequence"/>
</dbReference>
<organism evidence="1 2">
    <name type="scientific">Sphingobacterium chuzhouense</name>
    <dbReference type="NCBI Taxonomy" id="1742264"/>
    <lineage>
        <taxon>Bacteria</taxon>
        <taxon>Pseudomonadati</taxon>
        <taxon>Bacteroidota</taxon>
        <taxon>Sphingobacteriia</taxon>
        <taxon>Sphingobacteriales</taxon>
        <taxon>Sphingobacteriaceae</taxon>
        <taxon>Sphingobacterium</taxon>
    </lineage>
</organism>
<accession>A0ABR7XPC8</accession>
<name>A0ABR7XPC8_9SPHI</name>
<reference evidence="1 2" key="1">
    <citation type="submission" date="2020-08" db="EMBL/GenBank/DDBJ databases">
        <title>Sphingobacterium sp. DN00404 isolated from aquaculture water.</title>
        <authorList>
            <person name="Zhang M."/>
        </authorList>
    </citation>
    <scope>NUCLEOTIDE SEQUENCE [LARGE SCALE GENOMIC DNA]</scope>
    <source>
        <strain evidence="1 2">KCTC 42746</strain>
    </source>
</reference>
<keyword evidence="2" id="KW-1185">Reference proteome</keyword>
<dbReference type="RefSeq" id="WP_190312749.1">
    <property type="nucleotide sequence ID" value="NZ_JACNYL010000001.1"/>
</dbReference>
<evidence type="ECO:0008006" key="3">
    <source>
        <dbReference type="Google" id="ProtNLM"/>
    </source>
</evidence>
<comment type="caution">
    <text evidence="1">The sequence shown here is derived from an EMBL/GenBank/DDBJ whole genome shotgun (WGS) entry which is preliminary data.</text>
</comment>
<dbReference type="EMBL" id="JACNYL010000001">
    <property type="protein sequence ID" value="MBD1421030.1"/>
    <property type="molecule type" value="Genomic_DNA"/>
</dbReference>
<evidence type="ECO:0000313" key="1">
    <source>
        <dbReference type="EMBL" id="MBD1421030.1"/>
    </source>
</evidence>
<evidence type="ECO:0000313" key="2">
    <source>
        <dbReference type="Proteomes" id="UP000651112"/>
    </source>
</evidence>
<protein>
    <recommendedName>
        <fullName evidence="3">Outer membrane protein beta-barrel domain-containing protein</fullName>
    </recommendedName>
</protein>
<gene>
    <name evidence="1" type="ORF">H8B21_05520</name>
</gene>
<dbReference type="PROSITE" id="PS51257">
    <property type="entry name" value="PROKAR_LIPOPROTEIN"/>
    <property type="match status" value="1"/>
</dbReference>
<sequence>MMKTNKRIHLITLVFTVSILLLASCSRYYYQPNAVSMPMLKDKNDANLAVNGRLGTGSADNNRDYSSVFNFHGAYSPVKYLGLMTTLSTYNYSMANEDPSTGDVDAYAMLFEGGVGGYYPIFERSNGLALIADTYVGYGGGRLNSDVNMRFNRTFIQPGIHLRFSFVDVGIALRYSGIKYTNFDANGMSEEYIENQGLTNITDGRKSFFEPAFTIRGGYKFIKGQFQIVGATPMHEDKWKSNKSLVTFGVFFSIDELMKLKSK</sequence>
<proteinExistence type="predicted"/>